<evidence type="ECO:0000256" key="1">
    <source>
        <dbReference type="SAM" id="MobiDB-lite"/>
    </source>
</evidence>
<sequence length="161" mass="17298">MRKKLVRAALALALALSLLLTAALAEEVISDPFDLKGRVTARPEASQAPEEAAPEAEQPTIPERSVSLIASTPSSELEMGDEVLLTAVLQGYDGAQVQIDWERLVDGAWQPIGQSGRTLLIKVDEQTAQSSWRFTVTVLEEAVPQAQPEPVAQDAVEQAAQ</sequence>
<evidence type="ECO:0000313" key="3">
    <source>
        <dbReference type="EMBL" id="HIQ83220.1"/>
    </source>
</evidence>
<dbReference type="EMBL" id="DVFZ01000089">
    <property type="protein sequence ID" value="HIQ83220.1"/>
    <property type="molecule type" value="Genomic_DNA"/>
</dbReference>
<evidence type="ECO:0000256" key="2">
    <source>
        <dbReference type="SAM" id="SignalP"/>
    </source>
</evidence>
<evidence type="ECO:0000313" key="4">
    <source>
        <dbReference type="Proteomes" id="UP000824260"/>
    </source>
</evidence>
<feature type="signal peptide" evidence="2">
    <location>
        <begin position="1"/>
        <end position="25"/>
    </location>
</feature>
<feature type="chain" id="PRO_5039490623" description="Ig-like domain-containing protein" evidence="2">
    <location>
        <begin position="26"/>
        <end position="161"/>
    </location>
</feature>
<dbReference type="AlphaFoldDB" id="A0A9D0ZMG3"/>
<proteinExistence type="predicted"/>
<accession>A0A9D0ZMG3</accession>
<protein>
    <recommendedName>
        <fullName evidence="5">Ig-like domain-containing protein</fullName>
    </recommendedName>
</protein>
<reference evidence="3" key="2">
    <citation type="journal article" date="2021" name="PeerJ">
        <title>Extensive microbial diversity within the chicken gut microbiome revealed by metagenomics and culture.</title>
        <authorList>
            <person name="Gilroy R."/>
            <person name="Ravi A."/>
            <person name="Getino M."/>
            <person name="Pursley I."/>
            <person name="Horton D.L."/>
            <person name="Alikhan N.F."/>
            <person name="Baker D."/>
            <person name="Gharbi K."/>
            <person name="Hall N."/>
            <person name="Watson M."/>
            <person name="Adriaenssens E.M."/>
            <person name="Foster-Nyarko E."/>
            <person name="Jarju S."/>
            <person name="Secka A."/>
            <person name="Antonio M."/>
            <person name="Oren A."/>
            <person name="Chaudhuri R.R."/>
            <person name="La Ragione R."/>
            <person name="Hildebrand F."/>
            <person name="Pallen M.J."/>
        </authorList>
    </citation>
    <scope>NUCLEOTIDE SEQUENCE</scope>
    <source>
        <strain evidence="3">ChiSjej6B24-2974</strain>
    </source>
</reference>
<evidence type="ECO:0008006" key="5">
    <source>
        <dbReference type="Google" id="ProtNLM"/>
    </source>
</evidence>
<name>A0A9D0ZMG3_9FIRM</name>
<feature type="compositionally biased region" description="Low complexity" evidence="1">
    <location>
        <begin position="42"/>
        <end position="63"/>
    </location>
</feature>
<feature type="region of interest" description="Disordered" evidence="1">
    <location>
        <begin position="40"/>
        <end position="65"/>
    </location>
</feature>
<keyword evidence="2" id="KW-0732">Signal</keyword>
<dbReference type="Proteomes" id="UP000824260">
    <property type="component" value="Unassembled WGS sequence"/>
</dbReference>
<gene>
    <name evidence="3" type="ORF">IAA52_08980</name>
</gene>
<reference evidence="3" key="1">
    <citation type="submission" date="2020-10" db="EMBL/GenBank/DDBJ databases">
        <authorList>
            <person name="Gilroy R."/>
        </authorList>
    </citation>
    <scope>NUCLEOTIDE SEQUENCE</scope>
    <source>
        <strain evidence="3">ChiSjej6B24-2974</strain>
    </source>
</reference>
<organism evidence="3 4">
    <name type="scientific">Candidatus Pullichristensenella stercorigallinarum</name>
    <dbReference type="NCBI Taxonomy" id="2840909"/>
    <lineage>
        <taxon>Bacteria</taxon>
        <taxon>Bacillati</taxon>
        <taxon>Bacillota</taxon>
        <taxon>Clostridia</taxon>
        <taxon>Candidatus Pullichristensenella</taxon>
    </lineage>
</organism>
<comment type="caution">
    <text evidence="3">The sequence shown here is derived from an EMBL/GenBank/DDBJ whole genome shotgun (WGS) entry which is preliminary data.</text>
</comment>